<dbReference type="EMBL" id="KV918980">
    <property type="protein sequence ID" value="OSX73785.1"/>
    <property type="molecule type" value="Genomic_DNA"/>
</dbReference>
<sequence length="281" mass="29256">MPPPPPPPSPRGTVFFGRHGERVDHVDPAWPATAAWPADPELTPRGLEQARELGERLRAEGVSVVFTSPFLRTVQTAHAVADVLDVPLVIEDGLGEWLNASWFGDKTPRWRPASALVADYPRLALRPPAPYTGAHAASFPESRAQLYTRAGRAARHIAAWAAAADAGSVVCIGHGISCEAGVFGLDAATKMKLITYCSLSVLTPDAPPTPAATPTYTATTIADASFLTHPEGRAAARYAPPPLPGAADAPTPPASTGEGDFVVVAEADIRAAAGDADAVAL</sequence>
<dbReference type="InterPro" id="IPR051710">
    <property type="entry name" value="Phosphatase_SH3-domain"/>
</dbReference>
<dbReference type="PANTHER" id="PTHR16469:SF27">
    <property type="entry name" value="UBIQUITIN-ASSOCIATED AND SH3 DOMAIN-CONTAINING BA-RELATED"/>
    <property type="match status" value="1"/>
</dbReference>
<dbReference type="AlphaFoldDB" id="A0A1X6NZ20"/>
<organism evidence="2 3">
    <name type="scientific">Porphyra umbilicalis</name>
    <name type="common">Purple laver</name>
    <name type="synonym">Red alga</name>
    <dbReference type="NCBI Taxonomy" id="2786"/>
    <lineage>
        <taxon>Eukaryota</taxon>
        <taxon>Rhodophyta</taxon>
        <taxon>Bangiophyceae</taxon>
        <taxon>Bangiales</taxon>
        <taxon>Bangiaceae</taxon>
        <taxon>Porphyra</taxon>
    </lineage>
</organism>
<dbReference type="SMART" id="SM00855">
    <property type="entry name" value="PGAM"/>
    <property type="match status" value="1"/>
</dbReference>
<dbReference type="InterPro" id="IPR013078">
    <property type="entry name" value="His_Pase_superF_clade-1"/>
</dbReference>
<dbReference type="PANTHER" id="PTHR16469">
    <property type="entry name" value="UBIQUITIN-ASSOCIATED AND SH3 DOMAIN-CONTAINING BA-RELATED"/>
    <property type="match status" value="1"/>
</dbReference>
<evidence type="ECO:0000256" key="1">
    <source>
        <dbReference type="SAM" id="MobiDB-lite"/>
    </source>
</evidence>
<dbReference type="OrthoDB" id="414418at2759"/>
<reference evidence="2 3" key="1">
    <citation type="submission" date="2017-03" db="EMBL/GenBank/DDBJ databases">
        <title>WGS assembly of Porphyra umbilicalis.</title>
        <authorList>
            <person name="Brawley S.H."/>
            <person name="Blouin N.A."/>
            <person name="Ficko-Blean E."/>
            <person name="Wheeler G.L."/>
            <person name="Lohr M."/>
            <person name="Goodson H.V."/>
            <person name="Jenkins J.W."/>
            <person name="Blaby-Haas C.E."/>
            <person name="Helliwell K.E."/>
            <person name="Chan C."/>
            <person name="Marriage T."/>
            <person name="Bhattacharya D."/>
            <person name="Klein A.S."/>
            <person name="Badis Y."/>
            <person name="Brodie J."/>
            <person name="Cao Y."/>
            <person name="Collen J."/>
            <person name="Dittami S.M."/>
            <person name="Gachon C.M."/>
            <person name="Green B.R."/>
            <person name="Karpowicz S."/>
            <person name="Kim J.W."/>
            <person name="Kudahl U."/>
            <person name="Lin S."/>
            <person name="Michel G."/>
            <person name="Mittag M."/>
            <person name="Olson B.J."/>
            <person name="Pangilinan J."/>
            <person name="Peng Y."/>
            <person name="Qiu H."/>
            <person name="Shu S."/>
            <person name="Singer J.T."/>
            <person name="Smith A.G."/>
            <person name="Sprecher B.N."/>
            <person name="Wagner V."/>
            <person name="Wang W."/>
            <person name="Wang Z.-Y."/>
            <person name="Yan J."/>
            <person name="Yarish C."/>
            <person name="Zoeuner-Riek S."/>
            <person name="Zhuang Y."/>
            <person name="Zou Y."/>
            <person name="Lindquist E.A."/>
            <person name="Grimwood J."/>
            <person name="Barry K."/>
            <person name="Rokhsar D.S."/>
            <person name="Schmutz J."/>
            <person name="Stiller J.W."/>
            <person name="Grossman A.R."/>
            <person name="Prochnik S.E."/>
        </authorList>
    </citation>
    <scope>NUCLEOTIDE SEQUENCE [LARGE SCALE GENOMIC DNA]</scope>
    <source>
        <strain evidence="2">4086291</strain>
    </source>
</reference>
<protein>
    <recommendedName>
        <fullName evidence="4">Phosphoglycerate mutase</fullName>
    </recommendedName>
</protein>
<name>A0A1X6NZ20_PORUM</name>
<proteinExistence type="predicted"/>
<dbReference type="SUPFAM" id="SSF53254">
    <property type="entry name" value="Phosphoglycerate mutase-like"/>
    <property type="match status" value="1"/>
</dbReference>
<evidence type="ECO:0000313" key="2">
    <source>
        <dbReference type="EMBL" id="OSX73785.1"/>
    </source>
</evidence>
<dbReference type="Gene3D" id="3.40.50.1240">
    <property type="entry name" value="Phosphoglycerate mutase-like"/>
    <property type="match status" value="1"/>
</dbReference>
<feature type="region of interest" description="Disordered" evidence="1">
    <location>
        <begin position="237"/>
        <end position="258"/>
    </location>
</feature>
<dbReference type="InterPro" id="IPR029033">
    <property type="entry name" value="His_PPase_superfam"/>
</dbReference>
<accession>A0A1X6NZ20</accession>
<keyword evidence="3" id="KW-1185">Reference proteome</keyword>
<gene>
    <name evidence="2" type="ORF">BU14_0328s0037</name>
</gene>
<dbReference type="CDD" id="cd07067">
    <property type="entry name" value="HP_PGM_like"/>
    <property type="match status" value="1"/>
</dbReference>
<dbReference type="Proteomes" id="UP000218209">
    <property type="component" value="Unassembled WGS sequence"/>
</dbReference>
<dbReference type="Pfam" id="PF00300">
    <property type="entry name" value="His_Phos_1"/>
    <property type="match status" value="1"/>
</dbReference>
<evidence type="ECO:0008006" key="4">
    <source>
        <dbReference type="Google" id="ProtNLM"/>
    </source>
</evidence>
<evidence type="ECO:0000313" key="3">
    <source>
        <dbReference type="Proteomes" id="UP000218209"/>
    </source>
</evidence>